<proteinExistence type="inferred from homology"/>
<dbReference type="SUPFAM" id="SSF63411">
    <property type="entry name" value="LuxS/MPP-like metallohydrolase"/>
    <property type="match status" value="4"/>
</dbReference>
<dbReference type="PROSITE" id="PS00143">
    <property type="entry name" value="INSULINASE"/>
    <property type="match status" value="1"/>
</dbReference>
<dbReference type="InterPro" id="IPR011249">
    <property type="entry name" value="Metalloenz_LuxS/M16"/>
</dbReference>
<evidence type="ECO:0000256" key="5">
    <source>
        <dbReference type="ARBA" id="ARBA00022801"/>
    </source>
</evidence>
<comment type="similarity">
    <text evidence="2 8">Belongs to the peptidase M16 family.</text>
</comment>
<evidence type="ECO:0000256" key="4">
    <source>
        <dbReference type="ARBA" id="ARBA00022723"/>
    </source>
</evidence>
<dbReference type="Pfam" id="PF00675">
    <property type="entry name" value="Peptidase_M16"/>
    <property type="match status" value="2"/>
</dbReference>
<dbReference type="Pfam" id="PF05193">
    <property type="entry name" value="Peptidase_M16_C"/>
    <property type="match status" value="2"/>
</dbReference>
<feature type="domain" description="Peptidase M16 N-terminal" evidence="9">
    <location>
        <begin position="138"/>
        <end position="231"/>
    </location>
</feature>
<sequence>MQAQSRYQWKTGSSDGYSYRYVSNDPTQSRFYTLKNGLTVILSKNTKQPRIQTYIATKAGSKTDPKEHTGLAHYLEHMLFKGTDRYGSSDWHKEEPLLGQIYALYEKYNHSRDTAERRAIYKQIDLVSGEASKFAIPNEYDKLMSNMGAKGSNAFTSFEQTVYVEDIPNNVIDKYLSVQAERFRNPVLRLFHTELESVYEEKNINLDKDDRKVMEAMFEAIFPNNNYGKQTVLGSVEHLKNPSLKAIQQYYETYYVPNNMAIIMSGDFDPKAVIKRIDQAFGYMVSKPVPEYIFEKEQPIIHPISRTVTGPSAEYLTMGFRFPGASSPDAQMLNLVADMLSNRAAGLMDINLVKSQKLLSVAAYPQLLKDYSILTIEGSPVEGQTLEEVKKLLLGEIYKLQHGDFSEDLITSIVNNEKKSEMRKLGNSPSVAYDLLSNFTSELDWAKELDYTHLLSKITKEDIIHFANKYLSDSNYVVIYKRQGIDTGVVKVFKPAITPVTVNRLAESTFFKQISAIAEQPIRPHWIDFNQDLSKFKLLDLDVLAVHNQENELFNLTYQFDIGQWDNKLLDLAIGYLEFLGTKEKSSEKFSREFYKLASDFHASSGNEESMISISGLNSNFDVSVDLLHDLLHHCVADEVAFKSYIERVKKMRANDKEDKGAIMEGLKAYAQYGAKSPFNFTLTDRELDMLKAEDLVTVLHNLADVKPRILYYGPQSVNELMKNLKPLKNGSSAYYKMAKGEKFEEKPTVENKVLFAHYPMKQTEIFWVRTAGLFDRQLMPTVAFYNGYFGGGIGSIVFQTLRESKALAYSTYAYYKQPQKKENHEIVEAYIGTQSDKFKDAVSGMNELLTDLPESKIGVESVRENLLKSLASERITGAGILLSYLEAQRRGLLADPRRAIFEAIPKLTYNDLKAFHVNKISHKPFTYCIIGDEKDLKDSNLSSFGDIKKVSLSEIFGY</sequence>
<keyword evidence="3" id="KW-0645">Protease</keyword>
<evidence type="ECO:0000313" key="12">
    <source>
        <dbReference type="Proteomes" id="UP001500167"/>
    </source>
</evidence>
<evidence type="ECO:0000313" key="11">
    <source>
        <dbReference type="EMBL" id="GAA4172186.1"/>
    </source>
</evidence>
<evidence type="ECO:0000256" key="8">
    <source>
        <dbReference type="RuleBase" id="RU004447"/>
    </source>
</evidence>
<feature type="domain" description="Peptidase M16 C-terminal" evidence="10">
    <location>
        <begin position="751"/>
        <end position="857"/>
    </location>
</feature>
<feature type="domain" description="Peptidase M16 C-terminal" evidence="10">
    <location>
        <begin position="244"/>
        <end position="415"/>
    </location>
</feature>
<dbReference type="PANTHER" id="PTHR43690">
    <property type="entry name" value="NARDILYSIN"/>
    <property type="match status" value="1"/>
</dbReference>
<protein>
    <submittedName>
        <fullName evidence="11">Insulinase family protein</fullName>
    </submittedName>
</protein>
<evidence type="ECO:0000256" key="1">
    <source>
        <dbReference type="ARBA" id="ARBA00001947"/>
    </source>
</evidence>
<accession>A0ABP7ZWK4</accession>
<keyword evidence="5" id="KW-0378">Hydrolase</keyword>
<keyword evidence="12" id="KW-1185">Reference proteome</keyword>
<dbReference type="Gene3D" id="3.30.830.10">
    <property type="entry name" value="Metalloenzyme, LuxS/M16 peptidase-like"/>
    <property type="match status" value="4"/>
</dbReference>
<dbReference type="InterPro" id="IPR001431">
    <property type="entry name" value="Pept_M16_Zn_BS"/>
</dbReference>
<evidence type="ECO:0000256" key="7">
    <source>
        <dbReference type="ARBA" id="ARBA00023049"/>
    </source>
</evidence>
<gene>
    <name evidence="11" type="ORF">GCM10022218_13370</name>
</gene>
<feature type="domain" description="Peptidase M16 N-terminal" evidence="9">
    <location>
        <begin position="40"/>
        <end position="93"/>
    </location>
</feature>
<evidence type="ECO:0000259" key="10">
    <source>
        <dbReference type="Pfam" id="PF05193"/>
    </source>
</evidence>
<organism evidence="11 12">
    <name type="scientific">Sphingobacterium ginsenosidimutans</name>
    <dbReference type="NCBI Taxonomy" id="687845"/>
    <lineage>
        <taxon>Bacteria</taxon>
        <taxon>Pseudomonadati</taxon>
        <taxon>Bacteroidota</taxon>
        <taxon>Sphingobacteriia</taxon>
        <taxon>Sphingobacteriales</taxon>
        <taxon>Sphingobacteriaceae</taxon>
        <taxon>Sphingobacterium</taxon>
    </lineage>
</organism>
<comment type="caution">
    <text evidence="11">The sequence shown here is derived from an EMBL/GenBank/DDBJ whole genome shotgun (WGS) entry which is preliminary data.</text>
</comment>
<evidence type="ECO:0000256" key="2">
    <source>
        <dbReference type="ARBA" id="ARBA00007261"/>
    </source>
</evidence>
<evidence type="ECO:0000256" key="3">
    <source>
        <dbReference type="ARBA" id="ARBA00022670"/>
    </source>
</evidence>
<dbReference type="InterPro" id="IPR050626">
    <property type="entry name" value="Peptidase_M16"/>
</dbReference>
<dbReference type="PANTHER" id="PTHR43690:SF17">
    <property type="entry name" value="PROTEIN YHJJ"/>
    <property type="match status" value="1"/>
</dbReference>
<keyword evidence="6" id="KW-0862">Zinc</keyword>
<reference evidence="12" key="1">
    <citation type="journal article" date="2019" name="Int. J. Syst. Evol. Microbiol.">
        <title>The Global Catalogue of Microorganisms (GCM) 10K type strain sequencing project: providing services to taxonomists for standard genome sequencing and annotation.</title>
        <authorList>
            <consortium name="The Broad Institute Genomics Platform"/>
            <consortium name="The Broad Institute Genome Sequencing Center for Infectious Disease"/>
            <person name="Wu L."/>
            <person name="Ma J."/>
        </authorList>
    </citation>
    <scope>NUCLEOTIDE SEQUENCE [LARGE SCALE GENOMIC DNA]</scope>
    <source>
        <strain evidence="12">JCM 16722</strain>
    </source>
</reference>
<dbReference type="InterPro" id="IPR011765">
    <property type="entry name" value="Pept_M16_N"/>
</dbReference>
<comment type="cofactor">
    <cofactor evidence="1">
        <name>Zn(2+)</name>
        <dbReference type="ChEBI" id="CHEBI:29105"/>
    </cofactor>
</comment>
<name>A0ABP7ZWK4_9SPHI</name>
<keyword evidence="4" id="KW-0479">Metal-binding</keyword>
<dbReference type="Proteomes" id="UP001500167">
    <property type="component" value="Unassembled WGS sequence"/>
</dbReference>
<evidence type="ECO:0000259" key="9">
    <source>
        <dbReference type="Pfam" id="PF00675"/>
    </source>
</evidence>
<keyword evidence="7" id="KW-0482">Metalloprotease</keyword>
<dbReference type="EMBL" id="BAAAZK010000002">
    <property type="protein sequence ID" value="GAA4172186.1"/>
    <property type="molecule type" value="Genomic_DNA"/>
</dbReference>
<dbReference type="InterPro" id="IPR007863">
    <property type="entry name" value="Peptidase_M16_C"/>
</dbReference>
<evidence type="ECO:0000256" key="6">
    <source>
        <dbReference type="ARBA" id="ARBA00022833"/>
    </source>
</evidence>